<dbReference type="InterPro" id="IPR036397">
    <property type="entry name" value="RNaseH_sf"/>
</dbReference>
<evidence type="ECO:0000256" key="2">
    <source>
        <dbReference type="SAM" id="MobiDB-lite"/>
    </source>
</evidence>
<feature type="compositionally biased region" description="Polar residues" evidence="2">
    <location>
        <begin position="248"/>
        <end position="257"/>
    </location>
</feature>
<evidence type="ECO:0000313" key="6">
    <source>
        <dbReference type="EMBL" id="SPC97377.1"/>
    </source>
</evidence>
<dbReference type="InterPro" id="IPR025558">
    <property type="entry name" value="DUF4283"/>
</dbReference>
<dbReference type="InterPro" id="IPR005135">
    <property type="entry name" value="Endo/exonuclease/phosphatase"/>
</dbReference>
<evidence type="ECO:0008006" key="7">
    <source>
        <dbReference type="Google" id="ProtNLM"/>
    </source>
</evidence>
<dbReference type="InterPro" id="IPR026960">
    <property type="entry name" value="RVT-Znf"/>
</dbReference>
<evidence type="ECO:0000256" key="3">
    <source>
        <dbReference type="SAM" id="Phobius"/>
    </source>
</evidence>
<dbReference type="SUPFAM" id="SSF56219">
    <property type="entry name" value="DNase I-like"/>
    <property type="match status" value="1"/>
</dbReference>
<feature type="region of interest" description="Disordered" evidence="2">
    <location>
        <begin position="248"/>
        <end position="284"/>
    </location>
</feature>
<evidence type="ECO:0000259" key="4">
    <source>
        <dbReference type="PROSITE" id="PS50158"/>
    </source>
</evidence>
<dbReference type="Pfam" id="PF14392">
    <property type="entry name" value="zf-CCHC_4"/>
    <property type="match status" value="1"/>
</dbReference>
<dbReference type="SUPFAM" id="SSF56672">
    <property type="entry name" value="DNA/RNA polymerases"/>
    <property type="match status" value="1"/>
</dbReference>
<feature type="compositionally biased region" description="Polar residues" evidence="2">
    <location>
        <begin position="322"/>
        <end position="340"/>
    </location>
</feature>
<dbReference type="Pfam" id="PF14111">
    <property type="entry name" value="DUF4283"/>
    <property type="match status" value="1"/>
</dbReference>
<evidence type="ECO:0000259" key="5">
    <source>
        <dbReference type="PROSITE" id="PS50878"/>
    </source>
</evidence>
<keyword evidence="1" id="KW-0863">Zinc-finger</keyword>
<dbReference type="SUPFAM" id="SSF53098">
    <property type="entry name" value="Ribonuclease H-like"/>
    <property type="match status" value="1"/>
</dbReference>
<gene>
    <name evidence="6" type="ORF">FSB_LOCUS25259</name>
</gene>
<dbReference type="Pfam" id="PF13456">
    <property type="entry name" value="RVT_3"/>
    <property type="match status" value="1"/>
</dbReference>
<dbReference type="InterPro" id="IPR012337">
    <property type="entry name" value="RNaseH-like_sf"/>
</dbReference>
<dbReference type="InterPro" id="IPR000477">
    <property type="entry name" value="RT_dom"/>
</dbReference>
<dbReference type="GO" id="GO:0004523">
    <property type="term" value="F:RNA-DNA hybrid ribonuclease activity"/>
    <property type="evidence" value="ECO:0007669"/>
    <property type="project" value="InterPro"/>
</dbReference>
<keyword evidence="1" id="KW-0479">Metal-binding</keyword>
<accession>A0A2N9G3W9</accession>
<sequence>MDEITSLWDRLSLTAKEEIRVDLSGEQATTGGVLAAKFFTKRVINIDAVLRTLKPIWRAECGLKGRNMGNNRVMFLFENTVEMEWVMANGPWSFDKFLILLKRIDDDRSFSKVVFESCAFWVQIHDLPPRHMTVVVCRKIASTLGQVEYVEDPDEGGSRGNFMRARVLLDVDQPLCRGRKVWLGGSQEHWVSFKFERLLIFCYWCGRVSHGDRDCPLWLQSRGTLKTETQQYGSWLRGDFRRVLRDSNSTMRQRTQAASAGGDGGVTGSQGVTPDKESTSNPAACQGFTDSLTFTEHLKEIDCELGLTKEIFQAHVQLPTQPNEVYSNSVPGAGNTSMETNPPGFLEPSLNGPAPPAQGDKSNKPKGGTWKRLTRPMSPTSPSKRSPAALRSKRAHQPLIDLEPVRDQKKKKHVEDNGPCETMRISAETVHELSIMVRKKDPLVLFLSETKLDANRLEVLRCYWKFAGKFVVPSRGHSGGLVMFWSGRMGVSISSYSHHHIDAIMDYQSANAWRFTGFYGSPTVEGKLAAWGILRVLRNHHDLPWLCAGDFNELLSSGEKWGRRQRPEAQMRQFRQVVDDCGFLDLGSSGPSFTWCNNQIGDARVLERLDRSLATTDWMLRFPSCRVHNIPSVFSDHCFLWMELNPSKRKPKRKFFRFEEMWTMDPRCEDTVQQAWAANFSGSLMFQVSEKIKASRNSLNSWSRRHFGSVRSSIEAKTKQLQEAEAAAPAAQNVPNITALRKELHNLHLKEEKMWKQRSRTQWLQNRDCNTRFFHCQATCRQQRNLIQGINDEFGVWQESEEKVASTIVSYYQDLFTSSHPVALEEVLDGVTRVVNTEMNDQLLQEFTAGEVEQALFQMGPLKAPGPDGMSPIFYQKYWHIVGPDVTLGVLSCLKDGILLKKINHTNICLIPKIPNPLSTKDFRPISLCNVIYKIVAKVLANRLKKVLPHVISETQSAFVPGRFISDNVLIAFETLHYMHQMRQGQQGYMALKLNMSKAYDQVEWVFLEKIMPKGYFHPSRGLRQGDPLSPYLFLLCAEGLHALLTRATVLRHLQGISISRGGPKLTHLFFADDSVLFCRATLMECNTILEILRTYEKASGQQLNQDKTTLFFSASTTAETQEEIKNALQLPVIKQYETYLGLPSMVGRSKYATFTLLKERMWRKVQGWRERLLTQAGKEVMIKAVLQAIPTYTMHCFKLPRKLCSDLEGIIIRNFWWGHKGESRRVHWMKWSSLCRPKCLGGMGFRELMKFNEALLAKQVWRLIHNKESLMYKVFKAKFFANGTIMDARHSARASYAWKSILNARHVITKGSRWRIGNGCSTKIWFDKWLPPPSSGKPLTPPCSLPQDACVSHLILDAGIWNKTLIDQIFCPGDAQIITGLVLSVRRVDDKLIWSREKNGNYSVRSAYRLLCENMYANDPGCSDTGVWRQFWKRVWSIKVPHKVRQFIWRASTESLPTMVNMKRRNIVPTACCPFCQLADEDVRHALWRCPMLTPVWASNVLASKLFRRQHCTFLDILLDLFALGTVESIAVLVFMLWLLWNRRNKALYRNEELPASATTSQSRIKWKPPSTSAFKVNFDAALFSDQQWTGVGVIIRDGQGLPIAALSKRFPYLYSIDDAEALAAREAFQFAVEIGIANTKVEFEGDSLIICNALKKQDSSFASYGDIIDEACLVARSFQGVSVSHVKREGNRAAHMLAHRAIELQNEFLVWLEDVPPYLESVIHSEFTPI</sequence>
<dbReference type="Pfam" id="PF03372">
    <property type="entry name" value="Exo_endo_phos"/>
    <property type="match status" value="1"/>
</dbReference>
<evidence type="ECO:0000256" key="1">
    <source>
        <dbReference type="PROSITE-ProRule" id="PRU00047"/>
    </source>
</evidence>
<feature type="transmembrane region" description="Helical" evidence="3">
    <location>
        <begin position="1518"/>
        <end position="1542"/>
    </location>
</feature>
<dbReference type="CDD" id="cd01650">
    <property type="entry name" value="RT_nLTR_like"/>
    <property type="match status" value="1"/>
</dbReference>
<dbReference type="GO" id="GO:0003676">
    <property type="term" value="F:nucleic acid binding"/>
    <property type="evidence" value="ECO:0007669"/>
    <property type="project" value="InterPro"/>
</dbReference>
<dbReference type="PANTHER" id="PTHR33116">
    <property type="entry name" value="REVERSE TRANSCRIPTASE ZINC-BINDING DOMAIN-CONTAINING PROTEIN-RELATED-RELATED"/>
    <property type="match status" value="1"/>
</dbReference>
<dbReference type="Pfam" id="PF00078">
    <property type="entry name" value="RVT_1"/>
    <property type="match status" value="1"/>
</dbReference>
<keyword evidence="3" id="KW-0812">Transmembrane</keyword>
<keyword evidence="3" id="KW-0472">Membrane</keyword>
<protein>
    <recommendedName>
        <fullName evidence="7">Reverse transcriptase domain-containing protein</fullName>
    </recommendedName>
</protein>
<dbReference type="InterPro" id="IPR025836">
    <property type="entry name" value="Zn_knuckle_CX2CX4HX4C"/>
</dbReference>
<organism evidence="6">
    <name type="scientific">Fagus sylvatica</name>
    <name type="common">Beechnut</name>
    <dbReference type="NCBI Taxonomy" id="28930"/>
    <lineage>
        <taxon>Eukaryota</taxon>
        <taxon>Viridiplantae</taxon>
        <taxon>Streptophyta</taxon>
        <taxon>Embryophyta</taxon>
        <taxon>Tracheophyta</taxon>
        <taxon>Spermatophyta</taxon>
        <taxon>Magnoliopsida</taxon>
        <taxon>eudicotyledons</taxon>
        <taxon>Gunneridae</taxon>
        <taxon>Pentapetalae</taxon>
        <taxon>rosids</taxon>
        <taxon>fabids</taxon>
        <taxon>Fagales</taxon>
        <taxon>Fagaceae</taxon>
        <taxon>Fagus</taxon>
    </lineage>
</organism>
<dbReference type="InterPro" id="IPR036691">
    <property type="entry name" value="Endo/exonu/phosph_ase_sf"/>
</dbReference>
<keyword evidence="1" id="KW-0862">Zinc</keyword>
<dbReference type="GO" id="GO:0008270">
    <property type="term" value="F:zinc ion binding"/>
    <property type="evidence" value="ECO:0007669"/>
    <property type="project" value="UniProtKB-KW"/>
</dbReference>
<name>A0A2N9G3W9_FAGSY</name>
<dbReference type="CDD" id="cd06222">
    <property type="entry name" value="RNase_H_like"/>
    <property type="match status" value="1"/>
</dbReference>
<proteinExistence type="predicted"/>
<dbReference type="Gene3D" id="3.60.10.10">
    <property type="entry name" value="Endonuclease/exonuclease/phosphatase"/>
    <property type="match status" value="1"/>
</dbReference>
<dbReference type="Pfam" id="PF13966">
    <property type="entry name" value="zf-RVT"/>
    <property type="match status" value="1"/>
</dbReference>
<reference evidence="6" key="1">
    <citation type="submission" date="2018-02" db="EMBL/GenBank/DDBJ databases">
        <authorList>
            <person name="Cohen D.B."/>
            <person name="Kent A.D."/>
        </authorList>
    </citation>
    <scope>NUCLEOTIDE SEQUENCE</scope>
</reference>
<feature type="domain" description="CCHC-type" evidence="4">
    <location>
        <begin position="202"/>
        <end position="216"/>
    </location>
</feature>
<dbReference type="InterPro" id="IPR043502">
    <property type="entry name" value="DNA/RNA_pol_sf"/>
</dbReference>
<dbReference type="InterPro" id="IPR002156">
    <property type="entry name" value="RNaseH_domain"/>
</dbReference>
<dbReference type="PROSITE" id="PS50878">
    <property type="entry name" value="RT_POL"/>
    <property type="match status" value="1"/>
</dbReference>
<dbReference type="PANTHER" id="PTHR33116:SF86">
    <property type="entry name" value="REVERSE TRANSCRIPTASE DOMAIN-CONTAINING PROTEIN"/>
    <property type="match status" value="1"/>
</dbReference>
<feature type="domain" description="Reverse transcriptase" evidence="5">
    <location>
        <begin position="892"/>
        <end position="1145"/>
    </location>
</feature>
<dbReference type="Gene3D" id="3.30.420.10">
    <property type="entry name" value="Ribonuclease H-like superfamily/Ribonuclease H"/>
    <property type="match status" value="1"/>
</dbReference>
<dbReference type="InterPro" id="IPR001878">
    <property type="entry name" value="Znf_CCHC"/>
</dbReference>
<dbReference type="PROSITE" id="PS50158">
    <property type="entry name" value="ZF_CCHC"/>
    <property type="match status" value="1"/>
</dbReference>
<dbReference type="EMBL" id="OIVN01001766">
    <property type="protein sequence ID" value="SPC97377.1"/>
    <property type="molecule type" value="Genomic_DNA"/>
</dbReference>
<keyword evidence="3" id="KW-1133">Transmembrane helix</keyword>
<dbReference type="InterPro" id="IPR044730">
    <property type="entry name" value="RNase_H-like_dom_plant"/>
</dbReference>
<feature type="region of interest" description="Disordered" evidence="2">
    <location>
        <begin position="322"/>
        <end position="416"/>
    </location>
</feature>